<dbReference type="RefSeq" id="WP_115169716.1">
    <property type="nucleotide sequence ID" value="NZ_UGYW01000002.1"/>
</dbReference>
<dbReference type="InterPro" id="IPR036155">
    <property type="entry name" value="Crypto/Photolyase_N_sf"/>
</dbReference>
<feature type="binding site" evidence="5">
    <location>
        <begin position="357"/>
        <end position="359"/>
    </location>
    <ligand>
        <name>FAD</name>
        <dbReference type="ChEBI" id="CHEBI:57692"/>
    </ligand>
</feature>
<dbReference type="GO" id="GO:0006950">
    <property type="term" value="P:response to stress"/>
    <property type="evidence" value="ECO:0007669"/>
    <property type="project" value="UniProtKB-ARBA"/>
</dbReference>
<evidence type="ECO:0000313" key="9">
    <source>
        <dbReference type="EMBL" id="SUJ05521.1"/>
    </source>
</evidence>
<keyword evidence="4 7" id="KW-0157">Chromophore</keyword>
<evidence type="ECO:0000256" key="5">
    <source>
        <dbReference type="PIRSR" id="PIRSR602081-1"/>
    </source>
</evidence>
<keyword evidence="2 5" id="KW-0285">Flavoprotein</keyword>
<evidence type="ECO:0000313" key="10">
    <source>
        <dbReference type="Proteomes" id="UP000254893"/>
    </source>
</evidence>
<evidence type="ECO:0000256" key="7">
    <source>
        <dbReference type="RuleBase" id="RU004182"/>
    </source>
</evidence>
<feature type="domain" description="Photolyase/cryptochrome alpha/beta" evidence="8">
    <location>
        <begin position="5"/>
        <end position="135"/>
    </location>
</feature>
<sequence length="437" mass="51073">MSAVPTAIFWFRRDLRLEDNHALFCALSSEAAVQPVFIFDSTILTRLDDPADARVTFIYQQLQLLQEQLKPYGSSIRTYYGDPATVWEEIYEEYKPAAVYVNSDYEPAAITRDLLIQGILQQYEVDFNTFKDQVIFEKDEIVKNDGLPYTIYTPYKNKWLTTLEEKLPLPSYNSENLLNNLRQADYTLPSLLDLGFSLSTIPFPEKTFFTGIADYADTRDIPGLENGTSHLGIHLRFGTISIRKLVERAYPSQNKTYLHELIWREFFMMCLWHFPQTVTQAYYSKYDHIRWENNVAHFEAWCNGQTGYPLVDAGMRELNTTGFMHNRVRMLTASFLCKHLLIDWRWGEAYFAQKLLDYDQSANIGNWQWAAGCGMDAAPYFRIFNPTLQTKKFDPQFVYIKKWVPEFQDFSYPSPIVEHAWARDRALARYKAGFEHS</sequence>
<comment type="cofactor">
    <cofactor evidence="5">
        <name>FAD</name>
        <dbReference type="ChEBI" id="CHEBI:57692"/>
    </cofactor>
    <text evidence="5">Binds 1 FAD per subunit.</text>
</comment>
<evidence type="ECO:0000259" key="8">
    <source>
        <dbReference type="PROSITE" id="PS51645"/>
    </source>
</evidence>
<evidence type="ECO:0000256" key="6">
    <source>
        <dbReference type="PIRSR" id="PIRSR602081-2"/>
    </source>
</evidence>
<dbReference type="GO" id="GO:0009416">
    <property type="term" value="P:response to light stimulus"/>
    <property type="evidence" value="ECO:0007669"/>
    <property type="project" value="TreeGrafter"/>
</dbReference>
<dbReference type="Pfam" id="PF00875">
    <property type="entry name" value="DNA_photolyase"/>
    <property type="match status" value="1"/>
</dbReference>
<evidence type="ECO:0000256" key="1">
    <source>
        <dbReference type="ARBA" id="ARBA00001932"/>
    </source>
</evidence>
<feature type="site" description="Electron transfer via tryptophanyl radical" evidence="6">
    <location>
        <position position="344"/>
    </location>
</feature>
<evidence type="ECO:0000256" key="2">
    <source>
        <dbReference type="ARBA" id="ARBA00022630"/>
    </source>
</evidence>
<dbReference type="PANTHER" id="PTHR11455:SF9">
    <property type="entry name" value="CRYPTOCHROME CIRCADIAN CLOCK 5 ISOFORM X1"/>
    <property type="match status" value="1"/>
</dbReference>
<organism evidence="9 10">
    <name type="scientific">Sphingobacterium spiritivorum</name>
    <name type="common">Flavobacterium spiritivorum</name>
    <dbReference type="NCBI Taxonomy" id="258"/>
    <lineage>
        <taxon>Bacteria</taxon>
        <taxon>Pseudomonadati</taxon>
        <taxon>Bacteroidota</taxon>
        <taxon>Sphingobacteriia</taxon>
        <taxon>Sphingobacteriales</taxon>
        <taxon>Sphingobacteriaceae</taxon>
        <taxon>Sphingobacterium</taxon>
    </lineage>
</organism>
<dbReference type="Gene3D" id="1.10.579.10">
    <property type="entry name" value="DNA Cyclobutane Dipyrimidine Photolyase, subunit A, domain 3"/>
    <property type="match status" value="1"/>
</dbReference>
<dbReference type="InterPro" id="IPR005101">
    <property type="entry name" value="Cryptochr/Photolyase_FAD-bd"/>
</dbReference>
<dbReference type="GO" id="GO:0003677">
    <property type="term" value="F:DNA binding"/>
    <property type="evidence" value="ECO:0007669"/>
    <property type="project" value="TreeGrafter"/>
</dbReference>
<dbReference type="GO" id="GO:0071949">
    <property type="term" value="F:FAD binding"/>
    <property type="evidence" value="ECO:0007669"/>
    <property type="project" value="TreeGrafter"/>
</dbReference>
<evidence type="ECO:0000256" key="3">
    <source>
        <dbReference type="ARBA" id="ARBA00022827"/>
    </source>
</evidence>
<dbReference type="Pfam" id="PF03441">
    <property type="entry name" value="FAD_binding_7"/>
    <property type="match status" value="1"/>
</dbReference>
<feature type="binding site" evidence="5">
    <location>
        <begin position="260"/>
        <end position="267"/>
    </location>
    <ligand>
        <name>FAD</name>
        <dbReference type="ChEBI" id="CHEBI:57692"/>
    </ligand>
</feature>
<dbReference type="PROSITE" id="PS00394">
    <property type="entry name" value="DNA_PHOTOLYASES_1_1"/>
    <property type="match status" value="1"/>
</dbReference>
<dbReference type="InterPro" id="IPR006050">
    <property type="entry name" value="DNA_photolyase_N"/>
</dbReference>
<dbReference type="GO" id="GO:0003904">
    <property type="term" value="F:deoxyribodipyrimidine photo-lyase activity"/>
    <property type="evidence" value="ECO:0007669"/>
    <property type="project" value="UniProtKB-EC"/>
</dbReference>
<dbReference type="PROSITE" id="PS00691">
    <property type="entry name" value="DNA_PHOTOLYASES_1_2"/>
    <property type="match status" value="1"/>
</dbReference>
<proteinExistence type="inferred from homology"/>
<dbReference type="Gene3D" id="3.40.50.620">
    <property type="entry name" value="HUPs"/>
    <property type="match status" value="1"/>
</dbReference>
<dbReference type="PANTHER" id="PTHR11455">
    <property type="entry name" value="CRYPTOCHROME"/>
    <property type="match status" value="1"/>
</dbReference>
<dbReference type="PROSITE" id="PS51645">
    <property type="entry name" value="PHR_CRY_ALPHA_BETA"/>
    <property type="match status" value="1"/>
</dbReference>
<feature type="site" description="Electron transfer via tryptophanyl radical" evidence="6">
    <location>
        <position position="367"/>
    </location>
</feature>
<feature type="binding site" evidence="5">
    <location>
        <position position="215"/>
    </location>
    <ligand>
        <name>FAD</name>
        <dbReference type="ChEBI" id="CHEBI:57692"/>
    </ligand>
</feature>
<dbReference type="InterPro" id="IPR036134">
    <property type="entry name" value="Crypto/Photolyase_FAD-like_sf"/>
</dbReference>
<comment type="cofactor">
    <cofactor evidence="1">
        <name>(6R)-5,10-methylene-5,6,7,8-tetrahydrofolate</name>
        <dbReference type="ChEBI" id="CHEBI:15636"/>
    </cofactor>
</comment>
<dbReference type="SUPFAM" id="SSF52425">
    <property type="entry name" value="Cryptochrome/photolyase, N-terminal domain"/>
    <property type="match status" value="1"/>
</dbReference>
<dbReference type="InterPro" id="IPR002081">
    <property type="entry name" value="Cryptochrome/DNA_photolyase_1"/>
</dbReference>
<accession>A0A380BRB0</accession>
<dbReference type="Gene3D" id="1.25.40.80">
    <property type="match status" value="1"/>
</dbReference>
<dbReference type="InterPro" id="IPR014729">
    <property type="entry name" value="Rossmann-like_a/b/a_fold"/>
</dbReference>
<dbReference type="Proteomes" id="UP000254893">
    <property type="component" value="Unassembled WGS sequence"/>
</dbReference>
<dbReference type="PRINTS" id="PR00147">
    <property type="entry name" value="DNAPHOTLYASE"/>
</dbReference>
<dbReference type="GO" id="GO:0006139">
    <property type="term" value="P:nucleobase-containing compound metabolic process"/>
    <property type="evidence" value="ECO:0007669"/>
    <property type="project" value="UniProtKB-ARBA"/>
</dbReference>
<reference evidence="9 10" key="1">
    <citation type="submission" date="2018-06" db="EMBL/GenBank/DDBJ databases">
        <authorList>
            <consortium name="Pathogen Informatics"/>
            <person name="Doyle S."/>
        </authorList>
    </citation>
    <scope>NUCLEOTIDE SEQUENCE [LARGE SCALE GENOMIC DNA]</scope>
    <source>
        <strain evidence="9 10">NCTC11388</strain>
    </source>
</reference>
<dbReference type="EC" id="4.1.99.3" evidence="9"/>
<keyword evidence="9" id="KW-0456">Lyase</keyword>
<dbReference type="InterPro" id="IPR018394">
    <property type="entry name" value="DNA_photolyase_1_CS_C"/>
</dbReference>
<keyword evidence="3 5" id="KW-0274">FAD</keyword>
<feature type="binding site" evidence="5">
    <location>
        <position position="257"/>
    </location>
    <ligand>
        <name>FAD</name>
        <dbReference type="ChEBI" id="CHEBI:57692"/>
    </ligand>
</feature>
<name>A0A380BRB0_SPHSI</name>
<dbReference type="AlphaFoldDB" id="A0A380BRB0"/>
<dbReference type="EMBL" id="UGYW01000002">
    <property type="protein sequence ID" value="SUJ05521.1"/>
    <property type="molecule type" value="Genomic_DNA"/>
</dbReference>
<feature type="site" description="Electron transfer via tryptophanyl radical" evidence="6">
    <location>
        <position position="291"/>
    </location>
</feature>
<evidence type="ECO:0000256" key="4">
    <source>
        <dbReference type="ARBA" id="ARBA00022991"/>
    </source>
</evidence>
<gene>
    <name evidence="9" type="primary">phrA</name>
    <name evidence="9" type="ORF">NCTC11388_01562</name>
</gene>
<dbReference type="SUPFAM" id="SSF48173">
    <property type="entry name" value="Cryptochrome/photolyase FAD-binding domain"/>
    <property type="match status" value="1"/>
</dbReference>
<comment type="similarity">
    <text evidence="7">Belongs to the DNA photolyase family.</text>
</comment>
<protein>
    <submittedName>
        <fullName evidence="9">Deoxyribodipyrimidine photo-lyase</fullName>
        <ecNumber evidence="9">4.1.99.3</ecNumber>
    </submittedName>
</protein>